<accession>A0A161UAG7</accession>
<dbReference type="EMBL" id="LQNU01000041">
    <property type="protein sequence ID" value="KZE83076.1"/>
    <property type="molecule type" value="Genomic_DNA"/>
</dbReference>
<evidence type="ECO:0000313" key="2">
    <source>
        <dbReference type="EMBL" id="KZE83076.1"/>
    </source>
</evidence>
<comment type="caution">
    <text evidence="2">The sequence shown here is derived from an EMBL/GenBank/DDBJ whole genome shotgun (WGS) entry which is preliminary data.</text>
</comment>
<dbReference type="SUPFAM" id="SSF51391">
    <property type="entry name" value="Thiamin phosphate synthase"/>
    <property type="match status" value="1"/>
</dbReference>
<dbReference type="Proteomes" id="UP000076630">
    <property type="component" value="Unassembled WGS sequence"/>
</dbReference>
<organism evidence="2 3">
    <name type="scientific">Myroides marinus</name>
    <dbReference type="NCBI Taxonomy" id="703342"/>
    <lineage>
        <taxon>Bacteria</taxon>
        <taxon>Pseudomonadati</taxon>
        <taxon>Bacteroidota</taxon>
        <taxon>Flavobacteriia</taxon>
        <taxon>Flavobacteriales</taxon>
        <taxon>Flavobacteriaceae</taxon>
        <taxon>Myroides</taxon>
    </lineage>
</organism>
<dbReference type="OrthoDB" id="194683at2"/>
<dbReference type="InterPro" id="IPR013785">
    <property type="entry name" value="Aldolase_TIM"/>
</dbReference>
<dbReference type="Pfam" id="PF02581">
    <property type="entry name" value="TMP-TENI"/>
    <property type="match status" value="1"/>
</dbReference>
<protein>
    <submittedName>
        <fullName evidence="2">Thiamine monophosphate synthase</fullName>
    </submittedName>
</protein>
<evidence type="ECO:0000313" key="3">
    <source>
        <dbReference type="Proteomes" id="UP000076630"/>
    </source>
</evidence>
<proteinExistence type="predicted"/>
<dbReference type="InterPro" id="IPR022998">
    <property type="entry name" value="ThiamineP_synth_TenI"/>
</dbReference>
<evidence type="ECO:0000259" key="1">
    <source>
        <dbReference type="Pfam" id="PF02581"/>
    </source>
</evidence>
<name>A0A161UAG7_9FLAO</name>
<feature type="domain" description="Thiamine phosphate synthase/TenI" evidence="1">
    <location>
        <begin position="4"/>
        <end position="186"/>
    </location>
</feature>
<dbReference type="Gene3D" id="3.20.20.70">
    <property type="entry name" value="Aldolase class I"/>
    <property type="match status" value="1"/>
</dbReference>
<dbReference type="GO" id="GO:0009228">
    <property type="term" value="P:thiamine biosynthetic process"/>
    <property type="evidence" value="ECO:0007669"/>
    <property type="project" value="UniProtKB-KW"/>
</dbReference>
<dbReference type="AlphaFoldDB" id="A0A161UAG7"/>
<sequence>MVVITSPTPLVNEASLINKMFEKGLSLLHVRKPTMDLNELRLWVKDIDSCYHQSLVIHIPNKVINNKEWVFEQYIALINNINSTYTHLSTDNCSFVNNYKSKLPKLSTSVHCITEVNKLSTTIERVFISPIYPSISKKGYSSSTNWGEEIQQRTNFNTTLVALGGITPYRIKELKTMGFDDYALLGTIWEADQPLKQFELCQHYNQLHWQ</sequence>
<keyword evidence="3" id="KW-1185">Reference proteome</keyword>
<gene>
    <name evidence="2" type="ORF">AV926_05890</name>
</gene>
<dbReference type="InterPro" id="IPR036206">
    <property type="entry name" value="ThiamineP_synth_sf"/>
</dbReference>
<dbReference type="RefSeq" id="WP_038984944.1">
    <property type="nucleotide sequence ID" value="NZ_JWJO01000009.1"/>
</dbReference>
<reference evidence="2 3" key="1">
    <citation type="submission" date="2016-01" db="EMBL/GenBank/DDBJ databases">
        <title>Whole genome sequencing of Myroides marinus L41.</title>
        <authorList>
            <person name="Hong K.W."/>
        </authorList>
    </citation>
    <scope>NUCLEOTIDE SEQUENCE [LARGE SCALE GENOMIC DNA]</scope>
    <source>
        <strain evidence="2 3">L41</strain>
    </source>
</reference>